<reference evidence="1" key="1">
    <citation type="submission" date="2021-12" db="EMBL/GenBank/DDBJ databases">
        <authorList>
            <person name="King R."/>
        </authorList>
    </citation>
    <scope>NUCLEOTIDE SEQUENCE</scope>
</reference>
<gene>
    <name evidence="1" type="ORF">DIATSA_LOCUS279</name>
</gene>
<proteinExistence type="predicted"/>
<name>A0A9N9N0J6_9NEOP</name>
<dbReference type="AlphaFoldDB" id="A0A9N9N0J6"/>
<dbReference type="Proteomes" id="UP001153714">
    <property type="component" value="Chromosome 1"/>
</dbReference>
<sequence>MRERFNLINIFPVPEFLQPNDYLCKIDLCQAYCHLKISRSHRNWCRTYSSLQSKRNVSNLTRIKRSLSVPASFHSSDSVRQQNCYCLPQESGRYKVKSLDELDIASVSDLRPGR</sequence>
<evidence type="ECO:0008006" key="3">
    <source>
        <dbReference type="Google" id="ProtNLM"/>
    </source>
</evidence>
<organism evidence="1 2">
    <name type="scientific">Diatraea saccharalis</name>
    <name type="common">sugarcane borer</name>
    <dbReference type="NCBI Taxonomy" id="40085"/>
    <lineage>
        <taxon>Eukaryota</taxon>
        <taxon>Metazoa</taxon>
        <taxon>Ecdysozoa</taxon>
        <taxon>Arthropoda</taxon>
        <taxon>Hexapoda</taxon>
        <taxon>Insecta</taxon>
        <taxon>Pterygota</taxon>
        <taxon>Neoptera</taxon>
        <taxon>Endopterygota</taxon>
        <taxon>Lepidoptera</taxon>
        <taxon>Glossata</taxon>
        <taxon>Ditrysia</taxon>
        <taxon>Pyraloidea</taxon>
        <taxon>Crambidae</taxon>
        <taxon>Crambinae</taxon>
        <taxon>Diatraea</taxon>
    </lineage>
</organism>
<accession>A0A9N9N0J6</accession>
<keyword evidence="2" id="KW-1185">Reference proteome</keyword>
<dbReference type="OrthoDB" id="6083831at2759"/>
<evidence type="ECO:0000313" key="2">
    <source>
        <dbReference type="Proteomes" id="UP001153714"/>
    </source>
</evidence>
<reference evidence="1" key="2">
    <citation type="submission" date="2022-10" db="EMBL/GenBank/DDBJ databases">
        <authorList>
            <consortium name="ENA_rothamsted_submissions"/>
            <consortium name="culmorum"/>
            <person name="King R."/>
        </authorList>
    </citation>
    <scope>NUCLEOTIDE SEQUENCE</scope>
</reference>
<protein>
    <recommendedName>
        <fullName evidence="3">Reverse transcriptase</fullName>
    </recommendedName>
</protein>
<evidence type="ECO:0000313" key="1">
    <source>
        <dbReference type="EMBL" id="CAG9781978.1"/>
    </source>
</evidence>
<dbReference type="EMBL" id="OU893332">
    <property type="protein sequence ID" value="CAG9781978.1"/>
    <property type="molecule type" value="Genomic_DNA"/>
</dbReference>